<comment type="function">
    <text evidence="7">Part of the tripartite ATP-independent periplasmic (TRAP) transport system.</text>
</comment>
<feature type="domain" description="TRAP C4-dicarboxylate transport system permease DctM subunit" evidence="8">
    <location>
        <begin position="8"/>
        <end position="415"/>
    </location>
</feature>
<sequence>MTSAVLLLLIVVVLLVLRQNVLVILALSVAYIHQVWGDGDTLYLLEDAWSAIDKEGLLAIPMFVLLGTVMTRGSIASRLIDIAVSFTQGLRGGLSAAAILSCAIFAAISGSSAVTLLSVGTILYPAMAREGYSTSFTLGALTSGGTLGIIIPPSIPLIIYGIATETSIVDLFMAGLVPGLLLTAVMTVYSLWVNRGLPTRKPENRISKRDALRRGMPSLLMPVLLLSGIYSGYFSPTESAAVALVYALVVELFIYREIGPRDFFPIVRETVTMVGSLFPIIAIATSVNIFLTAEGIPQALGEWLQANMGNVFIFLICLNLLLLIVGAFMDTFSALLILGPLLLPVAVGFGVDPVHLGIIMVLNLEIGLLTPPLGLNLMVATMAFRARFGSVVMSVLPFILLMLGVLAVITFVPWLSLALL</sequence>
<evidence type="ECO:0000256" key="7">
    <source>
        <dbReference type="RuleBase" id="RU369079"/>
    </source>
</evidence>
<feature type="transmembrane region" description="Helical" evidence="7">
    <location>
        <begin position="270"/>
        <end position="291"/>
    </location>
</feature>
<keyword evidence="3 7" id="KW-0997">Cell inner membrane</keyword>
<evidence type="ECO:0000313" key="10">
    <source>
        <dbReference type="Proteomes" id="UP000626220"/>
    </source>
</evidence>
<evidence type="ECO:0000313" key="9">
    <source>
        <dbReference type="EMBL" id="GHF39733.1"/>
    </source>
</evidence>
<reference evidence="9" key="2">
    <citation type="submission" date="2020-09" db="EMBL/GenBank/DDBJ databases">
        <authorList>
            <person name="Sun Q."/>
            <person name="Kim S."/>
        </authorList>
    </citation>
    <scope>NUCLEOTIDE SEQUENCE</scope>
    <source>
        <strain evidence="9">KCTC 42650</strain>
    </source>
</reference>
<feature type="transmembrane region" description="Helical" evidence="7">
    <location>
        <begin position="391"/>
        <end position="415"/>
    </location>
</feature>
<feature type="transmembrane region" description="Helical" evidence="7">
    <location>
        <begin position="240"/>
        <end position="258"/>
    </location>
</feature>
<dbReference type="EMBL" id="BNCJ01000002">
    <property type="protein sequence ID" value="GHF39733.1"/>
    <property type="molecule type" value="Genomic_DNA"/>
</dbReference>
<feature type="transmembrane region" description="Helical" evidence="7">
    <location>
        <begin position="303"/>
        <end position="325"/>
    </location>
</feature>
<evidence type="ECO:0000259" key="8">
    <source>
        <dbReference type="Pfam" id="PF06808"/>
    </source>
</evidence>
<keyword evidence="4 7" id="KW-0812">Transmembrane</keyword>
<evidence type="ECO:0000256" key="1">
    <source>
        <dbReference type="ARBA" id="ARBA00004429"/>
    </source>
</evidence>
<keyword evidence="10" id="KW-1185">Reference proteome</keyword>
<dbReference type="Pfam" id="PF06808">
    <property type="entry name" value="DctM"/>
    <property type="match status" value="1"/>
</dbReference>
<feature type="transmembrane region" description="Helical" evidence="7">
    <location>
        <begin position="136"/>
        <end position="159"/>
    </location>
</feature>
<dbReference type="AlphaFoldDB" id="A0A8J3M4L0"/>
<comment type="subunit">
    <text evidence="7">The complex comprises the extracytoplasmic solute receptor protein and the two transmembrane proteins.</text>
</comment>
<evidence type="ECO:0000256" key="5">
    <source>
        <dbReference type="ARBA" id="ARBA00022989"/>
    </source>
</evidence>
<dbReference type="PANTHER" id="PTHR33362:SF5">
    <property type="entry name" value="C4-DICARBOXYLATE TRAP TRANSPORTER LARGE PERMEASE PROTEIN DCTM"/>
    <property type="match status" value="1"/>
</dbReference>
<feature type="transmembrane region" description="Helical" evidence="7">
    <location>
        <begin position="332"/>
        <end position="351"/>
    </location>
</feature>
<comment type="subcellular location">
    <subcellularLocation>
        <location evidence="1 7">Cell inner membrane</location>
        <topology evidence="1 7">Multi-pass membrane protein</topology>
    </subcellularLocation>
</comment>
<feature type="transmembrane region" description="Helical" evidence="7">
    <location>
        <begin position="171"/>
        <end position="194"/>
    </location>
</feature>
<accession>A0A8J3M4L0</accession>
<comment type="caution">
    <text evidence="9">The sequence shown here is derived from an EMBL/GenBank/DDBJ whole genome shotgun (WGS) entry which is preliminary data.</text>
</comment>
<keyword evidence="6 7" id="KW-0472">Membrane</keyword>
<keyword evidence="5 7" id="KW-1133">Transmembrane helix</keyword>
<gene>
    <name evidence="9" type="ORF">GCM10017056_09050</name>
</gene>
<comment type="caution">
    <text evidence="7">Lacks conserved residue(s) required for the propagation of feature annotation.</text>
</comment>
<dbReference type="InterPro" id="IPR010656">
    <property type="entry name" value="DctM"/>
</dbReference>
<evidence type="ECO:0000256" key="4">
    <source>
        <dbReference type="ARBA" id="ARBA00022692"/>
    </source>
</evidence>
<dbReference type="GO" id="GO:0022857">
    <property type="term" value="F:transmembrane transporter activity"/>
    <property type="evidence" value="ECO:0007669"/>
    <property type="project" value="UniProtKB-UniRule"/>
</dbReference>
<dbReference type="PANTHER" id="PTHR33362">
    <property type="entry name" value="SIALIC ACID TRAP TRANSPORTER PERMEASE PROTEIN SIAT-RELATED"/>
    <property type="match status" value="1"/>
</dbReference>
<keyword evidence="7" id="KW-0813">Transport</keyword>
<protein>
    <recommendedName>
        <fullName evidence="7">TRAP transporter large permease protein</fullName>
    </recommendedName>
</protein>
<dbReference type="NCBIfam" id="TIGR00786">
    <property type="entry name" value="dctM"/>
    <property type="match status" value="1"/>
</dbReference>
<feature type="transmembrane region" description="Helical" evidence="7">
    <location>
        <begin position="357"/>
        <end position="379"/>
    </location>
</feature>
<name>A0A8J3M4L0_9RHOB</name>
<evidence type="ECO:0000256" key="2">
    <source>
        <dbReference type="ARBA" id="ARBA00022475"/>
    </source>
</evidence>
<dbReference type="InterPro" id="IPR004681">
    <property type="entry name" value="TRAP_DctM"/>
</dbReference>
<evidence type="ECO:0000256" key="3">
    <source>
        <dbReference type="ARBA" id="ARBA00022519"/>
    </source>
</evidence>
<keyword evidence="2" id="KW-1003">Cell membrane</keyword>
<dbReference type="PIRSF" id="PIRSF006066">
    <property type="entry name" value="HI0050"/>
    <property type="match status" value="1"/>
</dbReference>
<evidence type="ECO:0000256" key="6">
    <source>
        <dbReference type="ARBA" id="ARBA00023136"/>
    </source>
</evidence>
<feature type="transmembrane region" description="Helical" evidence="7">
    <location>
        <begin position="215"/>
        <end position="234"/>
    </location>
</feature>
<comment type="similarity">
    <text evidence="7">Belongs to the TRAP transporter large permease family.</text>
</comment>
<reference evidence="9" key="1">
    <citation type="journal article" date="2014" name="Int. J. Syst. Evol. Microbiol.">
        <title>Complete genome sequence of Corynebacterium casei LMG S-19264T (=DSM 44701T), isolated from a smear-ripened cheese.</title>
        <authorList>
            <consortium name="US DOE Joint Genome Institute (JGI-PGF)"/>
            <person name="Walter F."/>
            <person name="Albersmeier A."/>
            <person name="Kalinowski J."/>
            <person name="Ruckert C."/>
        </authorList>
    </citation>
    <scope>NUCLEOTIDE SEQUENCE</scope>
    <source>
        <strain evidence="9">KCTC 42650</strain>
    </source>
</reference>
<dbReference type="RefSeq" id="WP_189678860.1">
    <property type="nucleotide sequence ID" value="NZ_BNCJ01000002.1"/>
</dbReference>
<feature type="transmembrane region" description="Helical" evidence="7">
    <location>
        <begin position="96"/>
        <end position="124"/>
    </location>
</feature>
<dbReference type="Proteomes" id="UP000626220">
    <property type="component" value="Unassembled WGS sequence"/>
</dbReference>
<proteinExistence type="inferred from homology"/>
<dbReference type="GO" id="GO:0005886">
    <property type="term" value="C:plasma membrane"/>
    <property type="evidence" value="ECO:0007669"/>
    <property type="project" value="UniProtKB-SubCell"/>
</dbReference>
<organism evidence="9 10">
    <name type="scientific">Seohaeicola zhoushanensis</name>
    <dbReference type="NCBI Taxonomy" id="1569283"/>
    <lineage>
        <taxon>Bacteria</taxon>
        <taxon>Pseudomonadati</taxon>
        <taxon>Pseudomonadota</taxon>
        <taxon>Alphaproteobacteria</taxon>
        <taxon>Rhodobacterales</taxon>
        <taxon>Roseobacteraceae</taxon>
        <taxon>Seohaeicola</taxon>
    </lineage>
</organism>